<accession>A0AA37S1B0</accession>
<dbReference type="RefSeq" id="WP_004589251.1">
    <property type="nucleotide sequence ID" value="NZ_BJXY01000035.1"/>
</dbReference>
<sequence>MSKAFSKVLVMTLMLVAFVGQAFAYSAMPCEMSSGSHESHMNMNMNMDHGDMNKSSNGQSEDCCDVECICPANACSSTTVLNSSIDSTDIQIFSESVAALQSKQPHSISTSLYRPPIFA</sequence>
<reference evidence="2" key="1">
    <citation type="journal article" date="2014" name="Int. J. Syst. Evol. Microbiol.">
        <title>Complete genome sequence of Corynebacterium casei LMG S-19264T (=DSM 44701T), isolated from a smear-ripened cheese.</title>
        <authorList>
            <consortium name="US DOE Joint Genome Institute (JGI-PGF)"/>
            <person name="Walter F."/>
            <person name="Albersmeier A."/>
            <person name="Kalinowski J."/>
            <person name="Ruckert C."/>
        </authorList>
    </citation>
    <scope>NUCLEOTIDE SEQUENCE</scope>
    <source>
        <strain evidence="2">NBRC 103034</strain>
    </source>
</reference>
<protein>
    <recommendedName>
        <fullName evidence="4">DUF2946 domain-containing protein</fullName>
    </recommendedName>
</protein>
<reference evidence="2" key="2">
    <citation type="submission" date="2023-01" db="EMBL/GenBank/DDBJ databases">
        <title>Draft genome sequence of Pseudoalteromonas tetraodonis strain NBRC 103034.</title>
        <authorList>
            <person name="Sun Q."/>
            <person name="Mori K."/>
        </authorList>
    </citation>
    <scope>NUCLEOTIDE SEQUENCE</scope>
    <source>
        <strain evidence="2">NBRC 103034</strain>
    </source>
</reference>
<evidence type="ECO:0008006" key="4">
    <source>
        <dbReference type="Google" id="ProtNLM"/>
    </source>
</evidence>
<dbReference type="EMBL" id="BSNE01000004">
    <property type="protein sequence ID" value="GLQ02303.1"/>
    <property type="molecule type" value="Genomic_DNA"/>
</dbReference>
<organism evidence="2 3">
    <name type="scientific">Pseudoalteromonas tetraodonis GFC</name>
    <dbReference type="NCBI Taxonomy" id="1315271"/>
    <lineage>
        <taxon>Bacteria</taxon>
        <taxon>Pseudomonadati</taxon>
        <taxon>Pseudomonadota</taxon>
        <taxon>Gammaproteobacteria</taxon>
        <taxon>Alteromonadales</taxon>
        <taxon>Pseudoalteromonadaceae</taxon>
        <taxon>Pseudoalteromonas</taxon>
    </lineage>
</organism>
<dbReference type="Proteomes" id="UP001161408">
    <property type="component" value="Unassembled WGS sequence"/>
</dbReference>
<evidence type="ECO:0000313" key="2">
    <source>
        <dbReference type="EMBL" id="GLQ02303.1"/>
    </source>
</evidence>
<dbReference type="AlphaFoldDB" id="A0AA37S1B0"/>
<feature type="chain" id="PRO_5041310909" description="DUF2946 domain-containing protein" evidence="1">
    <location>
        <begin position="25"/>
        <end position="119"/>
    </location>
</feature>
<feature type="signal peptide" evidence="1">
    <location>
        <begin position="1"/>
        <end position="24"/>
    </location>
</feature>
<gene>
    <name evidence="2" type="ORF">GCM10007914_11840</name>
</gene>
<proteinExistence type="predicted"/>
<keyword evidence="3" id="KW-1185">Reference proteome</keyword>
<name>A0AA37S1B0_9GAMM</name>
<dbReference type="GeneID" id="58230590"/>
<evidence type="ECO:0000313" key="3">
    <source>
        <dbReference type="Proteomes" id="UP001161408"/>
    </source>
</evidence>
<comment type="caution">
    <text evidence="2">The sequence shown here is derived from an EMBL/GenBank/DDBJ whole genome shotgun (WGS) entry which is preliminary data.</text>
</comment>
<keyword evidence="1" id="KW-0732">Signal</keyword>
<evidence type="ECO:0000256" key="1">
    <source>
        <dbReference type="SAM" id="SignalP"/>
    </source>
</evidence>